<dbReference type="PANTHER" id="PTHR47366:SF1">
    <property type="entry name" value="TWO-ON-TWO HEMOGLOBIN-3"/>
    <property type="match status" value="1"/>
</dbReference>
<organism evidence="6 7">
    <name type="scientific">Paenibacillus vulneris</name>
    <dbReference type="NCBI Taxonomy" id="1133364"/>
    <lineage>
        <taxon>Bacteria</taxon>
        <taxon>Bacillati</taxon>
        <taxon>Bacillota</taxon>
        <taxon>Bacilli</taxon>
        <taxon>Bacillales</taxon>
        <taxon>Paenibacillaceae</taxon>
        <taxon>Paenibacillus</taxon>
    </lineage>
</organism>
<dbReference type="InterPro" id="IPR001486">
    <property type="entry name" value="Hemoglobin_trunc"/>
</dbReference>
<keyword evidence="3" id="KW-0479">Metal-binding</keyword>
<protein>
    <submittedName>
        <fullName evidence="6">Globin</fullName>
    </submittedName>
</protein>
<dbReference type="Gene3D" id="1.10.490.10">
    <property type="entry name" value="Globins"/>
    <property type="match status" value="1"/>
</dbReference>
<dbReference type="Pfam" id="PF01152">
    <property type="entry name" value="Bac_globin"/>
    <property type="match status" value="1"/>
</dbReference>
<dbReference type="InterPro" id="IPR044203">
    <property type="entry name" value="GlbO/GLB3-like"/>
</dbReference>
<gene>
    <name evidence="6" type="ORF">ACFQ4B_16905</name>
</gene>
<sequence>MSGQQDSQNITPYEALGGAATFRRIVEEFYPLVQAHPLIGPLFPENIDPVMEKQYMFLTQFFGGPSLYSDVHGHPMMRARHMPFEITTRHADAWLGCMKQALTKVGLAPELQEFVLERLKGPAYHFVNS</sequence>
<evidence type="ECO:0000256" key="3">
    <source>
        <dbReference type="ARBA" id="ARBA00022723"/>
    </source>
</evidence>
<comment type="similarity">
    <text evidence="5">Belongs to the truncated hemoglobin family. Group II subfamily.</text>
</comment>
<proteinExistence type="inferred from homology"/>
<evidence type="ECO:0000256" key="2">
    <source>
        <dbReference type="ARBA" id="ARBA00022617"/>
    </source>
</evidence>
<dbReference type="PANTHER" id="PTHR47366">
    <property type="entry name" value="TWO-ON-TWO HEMOGLOBIN-3"/>
    <property type="match status" value="1"/>
</dbReference>
<accession>A0ABW3UQ73</accession>
<dbReference type="Proteomes" id="UP001597180">
    <property type="component" value="Unassembled WGS sequence"/>
</dbReference>
<keyword evidence="2" id="KW-0349">Heme</keyword>
<dbReference type="InterPro" id="IPR009050">
    <property type="entry name" value="Globin-like_sf"/>
</dbReference>
<evidence type="ECO:0000313" key="6">
    <source>
        <dbReference type="EMBL" id="MFD1221800.1"/>
    </source>
</evidence>
<name>A0ABW3UQ73_9BACL</name>
<keyword evidence="7" id="KW-1185">Reference proteome</keyword>
<keyword evidence="4" id="KW-0408">Iron</keyword>
<reference evidence="7" key="1">
    <citation type="journal article" date="2019" name="Int. J. Syst. Evol. Microbiol.">
        <title>The Global Catalogue of Microorganisms (GCM) 10K type strain sequencing project: providing services to taxonomists for standard genome sequencing and annotation.</title>
        <authorList>
            <consortium name="The Broad Institute Genomics Platform"/>
            <consortium name="The Broad Institute Genome Sequencing Center for Infectious Disease"/>
            <person name="Wu L."/>
            <person name="Ma J."/>
        </authorList>
    </citation>
    <scope>NUCLEOTIDE SEQUENCE [LARGE SCALE GENOMIC DNA]</scope>
    <source>
        <strain evidence="7">CCUG 53270</strain>
    </source>
</reference>
<dbReference type="RefSeq" id="WP_079912687.1">
    <property type="nucleotide sequence ID" value="NZ_BAABJG010000003.1"/>
</dbReference>
<evidence type="ECO:0000256" key="5">
    <source>
        <dbReference type="ARBA" id="ARBA00034496"/>
    </source>
</evidence>
<keyword evidence="1" id="KW-0813">Transport</keyword>
<comment type="caution">
    <text evidence="6">The sequence shown here is derived from an EMBL/GenBank/DDBJ whole genome shotgun (WGS) entry which is preliminary data.</text>
</comment>
<evidence type="ECO:0000256" key="1">
    <source>
        <dbReference type="ARBA" id="ARBA00022448"/>
    </source>
</evidence>
<dbReference type="SUPFAM" id="SSF46458">
    <property type="entry name" value="Globin-like"/>
    <property type="match status" value="1"/>
</dbReference>
<dbReference type="EMBL" id="JBHTLU010000019">
    <property type="protein sequence ID" value="MFD1221800.1"/>
    <property type="molecule type" value="Genomic_DNA"/>
</dbReference>
<evidence type="ECO:0000256" key="4">
    <source>
        <dbReference type="ARBA" id="ARBA00023004"/>
    </source>
</evidence>
<dbReference type="InterPro" id="IPR012292">
    <property type="entry name" value="Globin/Proto"/>
</dbReference>
<evidence type="ECO:0000313" key="7">
    <source>
        <dbReference type="Proteomes" id="UP001597180"/>
    </source>
</evidence>